<dbReference type="STRING" id="69222.BG55_04685"/>
<dbReference type="PATRIC" id="fig|69222.5.peg.969"/>
<dbReference type="EMBL" id="JFHN01000026">
    <property type="protein sequence ID" value="EXU76573.1"/>
    <property type="molecule type" value="Genomic_DNA"/>
</dbReference>
<dbReference type="AlphaFoldDB" id="A0A014NAZ8"/>
<gene>
    <name evidence="1" type="ORF">BG55_04685</name>
</gene>
<dbReference type="Proteomes" id="UP000019918">
    <property type="component" value="Unassembled WGS sequence"/>
</dbReference>
<comment type="caution">
    <text evidence="1">The sequence shown here is derived from an EMBL/GenBank/DDBJ whole genome shotgun (WGS) entry which is preliminary data.</text>
</comment>
<proteinExistence type="predicted"/>
<sequence>MRKIELSTLPPHPDSMTLIKSGERMQHKRMASALERTLSRCNEINAEYQQHTVLLRENSEKEGFAAGFELFFSQLLSMFDEYTQLQNARFAKFQHDLSTALKTSFYDPVIVVRIIHHLQEKIGHQKDLKIIIPHQVPLPDGVEISNYIFTHDDNITVQNDSAALRFPAEFLCNQWLNEARKGMHTASERLNSLIPEKLEELGNKLIQLSQNDQYIETNDNQNEEEDEYS</sequence>
<keyword evidence="2" id="KW-1185">Reference proteome</keyword>
<dbReference type="OrthoDB" id="6518149at2"/>
<evidence type="ECO:0000313" key="2">
    <source>
        <dbReference type="Proteomes" id="UP000019918"/>
    </source>
</evidence>
<accession>A0A014NAZ8</accession>
<organism evidence="1 2">
    <name type="scientific">Erwinia mallotivora</name>
    <dbReference type="NCBI Taxonomy" id="69222"/>
    <lineage>
        <taxon>Bacteria</taxon>
        <taxon>Pseudomonadati</taxon>
        <taxon>Pseudomonadota</taxon>
        <taxon>Gammaproteobacteria</taxon>
        <taxon>Enterobacterales</taxon>
        <taxon>Erwiniaceae</taxon>
        <taxon>Erwinia</taxon>
    </lineage>
</organism>
<reference evidence="1 2" key="1">
    <citation type="submission" date="2014-02" db="EMBL/GenBank/DDBJ databases">
        <title>Draft genome of Erwinia mallotivora strain BT-MARDI, a papaya dieback pathogen.</title>
        <authorList>
            <person name="Redzuan R."/>
            <person name="Abu Bakar N."/>
            <person name="Badrun R."/>
            <person name="Mohd Raih M.F."/>
            <person name="Rozano L."/>
            <person name="Mat Amin N."/>
        </authorList>
    </citation>
    <scope>NUCLEOTIDE SEQUENCE [LARGE SCALE GENOMIC DNA]</scope>
    <source>
        <strain evidence="1 2">BT-MARDI</strain>
    </source>
</reference>
<protein>
    <submittedName>
        <fullName evidence="1">Type III secretion protein</fullName>
    </submittedName>
</protein>
<evidence type="ECO:0000313" key="1">
    <source>
        <dbReference type="EMBL" id="EXU76573.1"/>
    </source>
</evidence>
<name>A0A014NAZ8_9GAMM</name>